<dbReference type="EC" id="1.1.2.3" evidence="17"/>
<dbReference type="SUPFAM" id="SSF51395">
    <property type="entry name" value="FMN-linked oxidoreductases"/>
    <property type="match status" value="1"/>
</dbReference>
<evidence type="ECO:0000313" key="26">
    <source>
        <dbReference type="EMBL" id="OSD06084.1"/>
    </source>
</evidence>
<feature type="region of interest" description="Disordered" evidence="23">
    <location>
        <begin position="290"/>
        <end position="313"/>
    </location>
</feature>
<gene>
    <name evidence="26" type="ORF">PYCCODRAFT_1431900</name>
</gene>
<evidence type="ECO:0000256" key="4">
    <source>
        <dbReference type="ARBA" id="ARBA00011881"/>
    </source>
</evidence>
<organism evidence="26 27">
    <name type="scientific">Trametes coccinea (strain BRFM310)</name>
    <name type="common">Pycnoporus coccineus</name>
    <dbReference type="NCBI Taxonomy" id="1353009"/>
    <lineage>
        <taxon>Eukaryota</taxon>
        <taxon>Fungi</taxon>
        <taxon>Dikarya</taxon>
        <taxon>Basidiomycota</taxon>
        <taxon>Agaricomycotina</taxon>
        <taxon>Agaricomycetes</taxon>
        <taxon>Polyporales</taxon>
        <taxon>Polyporaceae</taxon>
        <taxon>Trametes</taxon>
    </lineage>
</organism>
<evidence type="ECO:0000259" key="25">
    <source>
        <dbReference type="PROSITE" id="PS51349"/>
    </source>
</evidence>
<reference evidence="26 27" key="1">
    <citation type="journal article" date="2015" name="Biotechnol. Biofuels">
        <title>Enhanced degradation of softwood versus hardwood by the white-rot fungus Pycnoporus coccineus.</title>
        <authorList>
            <person name="Couturier M."/>
            <person name="Navarro D."/>
            <person name="Chevret D."/>
            <person name="Henrissat B."/>
            <person name="Piumi F."/>
            <person name="Ruiz-Duenas F.J."/>
            <person name="Martinez A.T."/>
            <person name="Grigoriev I.V."/>
            <person name="Riley R."/>
            <person name="Lipzen A."/>
            <person name="Berrin J.G."/>
            <person name="Master E.R."/>
            <person name="Rosso M.N."/>
        </authorList>
    </citation>
    <scope>NUCLEOTIDE SEQUENCE [LARGE SCALE GENOMIC DNA]</scope>
    <source>
        <strain evidence="26 27">BRFM310</strain>
    </source>
</reference>
<evidence type="ECO:0000256" key="7">
    <source>
        <dbReference type="ARBA" id="ARBA00022630"/>
    </source>
</evidence>
<evidence type="ECO:0000256" key="23">
    <source>
        <dbReference type="SAM" id="MobiDB-lite"/>
    </source>
</evidence>
<comment type="cofactor">
    <cofactor evidence="2">
        <name>heme b</name>
        <dbReference type="ChEBI" id="CHEBI:60344"/>
    </cofactor>
</comment>
<dbReference type="InterPro" id="IPR001199">
    <property type="entry name" value="Cyt_B5-like_heme/steroid-bd"/>
</dbReference>
<evidence type="ECO:0000259" key="24">
    <source>
        <dbReference type="PROSITE" id="PS50255"/>
    </source>
</evidence>
<evidence type="ECO:0000256" key="19">
    <source>
        <dbReference type="ARBA" id="ARBA00075949"/>
    </source>
</evidence>
<keyword evidence="6 22" id="KW-0349">Heme</keyword>
<evidence type="ECO:0000256" key="18">
    <source>
        <dbReference type="ARBA" id="ARBA00068515"/>
    </source>
</evidence>
<comment type="similarity">
    <text evidence="22">Belongs to the cytochrome b5 family.</text>
</comment>
<dbReference type="FunFam" id="3.10.120.10:FF:000009">
    <property type="entry name" value="Cytochrome b2, mitochondrial, putative"/>
    <property type="match status" value="1"/>
</dbReference>
<keyword evidence="13" id="KW-0496">Mitochondrion</keyword>
<evidence type="ECO:0000256" key="12">
    <source>
        <dbReference type="ARBA" id="ARBA00023004"/>
    </source>
</evidence>
<feature type="compositionally biased region" description="Basic and acidic residues" evidence="23">
    <location>
        <begin position="295"/>
        <end position="304"/>
    </location>
</feature>
<evidence type="ECO:0000256" key="1">
    <source>
        <dbReference type="ARBA" id="ARBA00001917"/>
    </source>
</evidence>
<keyword evidence="7" id="KW-0285">Flavoprotein</keyword>
<dbReference type="Gene3D" id="3.20.20.70">
    <property type="entry name" value="Aldolase class I"/>
    <property type="match status" value="1"/>
</dbReference>
<evidence type="ECO:0000256" key="17">
    <source>
        <dbReference type="ARBA" id="ARBA00066458"/>
    </source>
</evidence>
<dbReference type="Pfam" id="PF01070">
    <property type="entry name" value="FMN_dh"/>
    <property type="match status" value="1"/>
</dbReference>
<name>A0A1Y2IZS1_TRAC3</name>
<comment type="subunit">
    <text evidence="4">Homotetramer.</text>
</comment>
<dbReference type="CDD" id="cd02922">
    <property type="entry name" value="FCB2_FMN"/>
    <property type="match status" value="1"/>
</dbReference>
<evidence type="ECO:0000256" key="13">
    <source>
        <dbReference type="ARBA" id="ARBA00023128"/>
    </source>
</evidence>
<keyword evidence="8" id="KW-0288">FMN</keyword>
<evidence type="ECO:0000256" key="10">
    <source>
        <dbReference type="ARBA" id="ARBA00022946"/>
    </source>
</evidence>
<dbReference type="GO" id="GO:0004460">
    <property type="term" value="F:L-lactate dehydrogenase (cytochrome) activity"/>
    <property type="evidence" value="ECO:0007669"/>
    <property type="project" value="UniProtKB-EC"/>
</dbReference>
<dbReference type="InterPro" id="IPR037396">
    <property type="entry name" value="FMN_HAD"/>
</dbReference>
<evidence type="ECO:0000256" key="15">
    <source>
        <dbReference type="ARBA" id="ARBA00061137"/>
    </source>
</evidence>
<dbReference type="OrthoDB" id="1925334at2759"/>
<dbReference type="GO" id="GO:0020037">
    <property type="term" value="F:heme binding"/>
    <property type="evidence" value="ECO:0007669"/>
    <property type="project" value="UniProtKB-UniRule"/>
</dbReference>
<evidence type="ECO:0000256" key="3">
    <source>
        <dbReference type="ARBA" id="ARBA00004569"/>
    </source>
</evidence>
<evidence type="ECO:0000256" key="20">
    <source>
        <dbReference type="ARBA" id="ARBA00078774"/>
    </source>
</evidence>
<comment type="cofactor">
    <cofactor evidence="1">
        <name>FMN</name>
        <dbReference type="ChEBI" id="CHEBI:58210"/>
    </cofactor>
</comment>
<comment type="similarity">
    <text evidence="16">In the N-terminal section; belongs to the cytochrome b5 family.</text>
</comment>
<dbReference type="PROSITE" id="PS00557">
    <property type="entry name" value="FMN_HYDROXY_ACID_DH_1"/>
    <property type="match status" value="1"/>
</dbReference>
<dbReference type="InterPro" id="IPR008259">
    <property type="entry name" value="FMN_hydac_DH_AS"/>
</dbReference>
<keyword evidence="11" id="KW-0560">Oxidoreductase</keyword>
<dbReference type="GO" id="GO:0046872">
    <property type="term" value="F:metal ion binding"/>
    <property type="evidence" value="ECO:0007669"/>
    <property type="project" value="UniProtKB-UniRule"/>
</dbReference>
<keyword evidence="9 22" id="KW-0479">Metal-binding</keyword>
<dbReference type="InterPro" id="IPR013785">
    <property type="entry name" value="Aldolase_TIM"/>
</dbReference>
<comment type="subcellular location">
    <subcellularLocation>
        <location evidence="3">Mitochondrion intermembrane space</location>
    </subcellularLocation>
</comment>
<keyword evidence="5" id="KW-0813">Transport</keyword>
<dbReference type="InterPro" id="IPR000262">
    <property type="entry name" value="FMN-dep_DH"/>
</dbReference>
<feature type="domain" description="Cytochrome b5 heme-binding" evidence="24">
    <location>
        <begin position="2"/>
        <end position="79"/>
    </location>
</feature>
<evidence type="ECO:0000256" key="8">
    <source>
        <dbReference type="ARBA" id="ARBA00022643"/>
    </source>
</evidence>
<accession>A0A1Y2IZS1</accession>
<evidence type="ECO:0000256" key="6">
    <source>
        <dbReference type="ARBA" id="ARBA00022617"/>
    </source>
</evidence>
<evidence type="ECO:0000256" key="22">
    <source>
        <dbReference type="RuleBase" id="RU362121"/>
    </source>
</evidence>
<dbReference type="InterPro" id="IPR037458">
    <property type="entry name" value="L-MDH/L-LDH_FMN-bd"/>
</dbReference>
<evidence type="ECO:0000256" key="21">
    <source>
        <dbReference type="ARBA" id="ARBA00078938"/>
    </source>
</evidence>
<evidence type="ECO:0000313" key="27">
    <source>
        <dbReference type="Proteomes" id="UP000193067"/>
    </source>
</evidence>
<sequence length="489" mass="53726">MPRTLTLDEVSKHNSQSSCWVIIKDKVYDVTEFLPDHPGGAKIILKYAGKDATSAYEPIHPPDALDKHLPREKHLGVLDSASATAVKDAAQNRPKTKDELRVEAAQATKPPLSRMLSLRDIEDVARQVLSYKALAYYASAADDELTHQENIRAFSRFFFHPRVMRPVSQCDPSTTILGYKSSIPVFVSGAALARLGHPLGEVNITRGCARTGIIQMVSSNASLSYAQIAEARVHPSQPLFFQLYKHRDDRIAEQRVREVVALGYNAIFLTVDAIVAGNRERDIRAPFELEEQEREADKADERKGGGKAAADIPAKQKDGEGVNLLGTAGALIANDDLDMTWEKTIPWLRSVTKLPIVIKGIQSVQDAVLAAEAGVDGILISNHGGRQLEYALPGIEVLYRLRKQRPDVFDRLEVYIDGGVKRGTDVLKALCLGAKAVGMGRPFLYAQSAYGEDGVVRTVDILKREIVTGMRLLGVQTVNQLVPEMVCSL</sequence>
<dbReference type="GO" id="GO:0006089">
    <property type="term" value="P:lactate metabolic process"/>
    <property type="evidence" value="ECO:0007669"/>
    <property type="project" value="TreeGrafter"/>
</dbReference>
<keyword evidence="27" id="KW-1185">Reference proteome</keyword>
<dbReference type="FunFam" id="3.20.20.70:FF:000062">
    <property type="entry name" value="Cytochrome b2, mitochondrial, putative"/>
    <property type="match status" value="1"/>
</dbReference>
<dbReference type="PROSITE" id="PS51349">
    <property type="entry name" value="FMN_HYDROXY_ACID_DH_2"/>
    <property type="match status" value="1"/>
</dbReference>
<dbReference type="SUPFAM" id="SSF55856">
    <property type="entry name" value="Cytochrome b5-like heme/steroid binding domain"/>
    <property type="match status" value="1"/>
</dbReference>
<keyword evidence="12 22" id="KW-0408">Iron</keyword>
<dbReference type="SMART" id="SM01117">
    <property type="entry name" value="Cyt-b5"/>
    <property type="match status" value="1"/>
</dbReference>
<evidence type="ECO:0000256" key="11">
    <source>
        <dbReference type="ARBA" id="ARBA00023002"/>
    </source>
</evidence>
<dbReference type="AlphaFoldDB" id="A0A1Y2IZS1"/>
<dbReference type="PANTHER" id="PTHR10578">
    <property type="entry name" value="S -2-HYDROXY-ACID OXIDASE-RELATED"/>
    <property type="match status" value="1"/>
</dbReference>
<dbReference type="PRINTS" id="PR00363">
    <property type="entry name" value="CYTOCHROMEB5"/>
</dbReference>
<comment type="catalytic activity">
    <reaction evidence="14">
        <text>(S)-lactate + 2 Fe(III)-[cytochrome c] = 2 Fe(II)-[cytochrome c] + pyruvate + 2 H(+)</text>
        <dbReference type="Rhea" id="RHEA:19909"/>
        <dbReference type="Rhea" id="RHEA-COMP:10350"/>
        <dbReference type="Rhea" id="RHEA-COMP:14399"/>
        <dbReference type="ChEBI" id="CHEBI:15361"/>
        <dbReference type="ChEBI" id="CHEBI:15378"/>
        <dbReference type="ChEBI" id="CHEBI:16651"/>
        <dbReference type="ChEBI" id="CHEBI:29033"/>
        <dbReference type="ChEBI" id="CHEBI:29034"/>
        <dbReference type="EC" id="1.1.2.3"/>
    </reaction>
    <physiologicalReaction direction="left-to-right" evidence="14">
        <dbReference type="Rhea" id="RHEA:19910"/>
    </physiologicalReaction>
</comment>
<dbReference type="EMBL" id="KZ084091">
    <property type="protein sequence ID" value="OSD06084.1"/>
    <property type="molecule type" value="Genomic_DNA"/>
</dbReference>
<evidence type="ECO:0000256" key="2">
    <source>
        <dbReference type="ARBA" id="ARBA00001970"/>
    </source>
</evidence>
<keyword evidence="10" id="KW-0809">Transit peptide</keyword>
<dbReference type="STRING" id="1353009.A0A1Y2IZS1"/>
<dbReference type="InterPro" id="IPR036400">
    <property type="entry name" value="Cyt_B5-like_heme/steroid_sf"/>
</dbReference>
<dbReference type="Proteomes" id="UP000193067">
    <property type="component" value="Unassembled WGS sequence"/>
</dbReference>
<evidence type="ECO:0000256" key="14">
    <source>
        <dbReference type="ARBA" id="ARBA00052399"/>
    </source>
</evidence>
<dbReference type="PROSITE" id="PS00191">
    <property type="entry name" value="CYTOCHROME_B5_1"/>
    <property type="match status" value="1"/>
</dbReference>
<comment type="similarity">
    <text evidence="15">In the C-terminal section; belongs to the FMN-dependent alpha-hydroxy acid dehydrogenase family.</text>
</comment>
<dbReference type="PROSITE" id="PS50255">
    <property type="entry name" value="CYTOCHROME_B5_2"/>
    <property type="match status" value="1"/>
</dbReference>
<dbReference type="Pfam" id="PF00173">
    <property type="entry name" value="Cyt-b5"/>
    <property type="match status" value="1"/>
</dbReference>
<protein>
    <recommendedName>
        <fullName evidence="18">L-lactate dehydrogenase (cytochrome)</fullName>
        <ecNumber evidence="17">1.1.2.3</ecNumber>
    </recommendedName>
    <alternativeName>
        <fullName evidence="20">Cytochrome b2</fullName>
    </alternativeName>
    <alternativeName>
        <fullName evidence="19">Flavocytochrome b2</fullName>
    </alternativeName>
    <alternativeName>
        <fullName evidence="21">L-lactate ferricytochrome c oxidoreductase</fullName>
    </alternativeName>
</protein>
<dbReference type="PANTHER" id="PTHR10578:SF101">
    <property type="entry name" value="L-LACTATE DEHYDROGENASE (CYTOCHROME B2)"/>
    <property type="match status" value="1"/>
</dbReference>
<evidence type="ECO:0000256" key="5">
    <source>
        <dbReference type="ARBA" id="ARBA00022448"/>
    </source>
</evidence>
<evidence type="ECO:0000256" key="9">
    <source>
        <dbReference type="ARBA" id="ARBA00022723"/>
    </source>
</evidence>
<evidence type="ECO:0000256" key="16">
    <source>
        <dbReference type="ARBA" id="ARBA00061589"/>
    </source>
</evidence>
<proteinExistence type="inferred from homology"/>
<feature type="domain" description="FMN hydroxy acid dehydrogenase" evidence="25">
    <location>
        <begin position="110"/>
        <end position="489"/>
    </location>
</feature>
<dbReference type="Gene3D" id="3.10.120.10">
    <property type="entry name" value="Cytochrome b5-like heme/steroid binding domain"/>
    <property type="match status" value="1"/>
</dbReference>
<dbReference type="InterPro" id="IPR018506">
    <property type="entry name" value="Cyt_B5_heme-BS"/>
</dbReference>
<dbReference type="GO" id="GO:0005758">
    <property type="term" value="C:mitochondrial intermembrane space"/>
    <property type="evidence" value="ECO:0007669"/>
    <property type="project" value="UniProtKB-SubCell"/>
</dbReference>